<dbReference type="Proteomes" id="UP001566132">
    <property type="component" value="Unassembled WGS sequence"/>
</dbReference>
<feature type="domain" description="Mab-21-like HhH/H2TH-like" evidence="2">
    <location>
        <begin position="430"/>
        <end position="501"/>
    </location>
</feature>
<name>A0ABD1EP18_HYPHA</name>
<dbReference type="Gene3D" id="1.10.1410.40">
    <property type="match status" value="1"/>
</dbReference>
<dbReference type="InterPro" id="IPR046906">
    <property type="entry name" value="Mab-21_HhH/H2TH-like"/>
</dbReference>
<dbReference type="Pfam" id="PF20266">
    <property type="entry name" value="Mab-21_C"/>
    <property type="match status" value="1"/>
</dbReference>
<evidence type="ECO:0000256" key="1">
    <source>
        <dbReference type="SAM" id="MobiDB-lite"/>
    </source>
</evidence>
<dbReference type="InterPro" id="IPR024810">
    <property type="entry name" value="MAB21L/cGLR"/>
</dbReference>
<accession>A0ABD1EP18</accession>
<feature type="region of interest" description="Disordered" evidence="1">
    <location>
        <begin position="1"/>
        <end position="23"/>
    </location>
</feature>
<dbReference type="SMART" id="SM01265">
    <property type="entry name" value="Mab-21"/>
    <property type="match status" value="1"/>
</dbReference>
<sequence>MGNGTSKRKSNRPSAKKRRQDKIKLNKSVSIDVSDAGMIKRQDTETIEAIKKDLNEHPEIFVLNNVLLCTMFLKNYQDDFFQTTQKLKGPLDKFWEPHLIVEKANKNVIYQPAHGPKKGVAEPLVTRRIYVPLLEYVQVFSLFDDQDDALSSKSRYQVRIEESNRHGFVKLRRLNEEKASSNLKENNSNEDIPVMITSNNSGGSDSDSTATSNVLALGNPHLIKDQTDEGPLEYCFAYRKIKKPDVDIQIEEMDHENLKDEDVYDTVSYLTSRKFMKYFQNRLFKNQVARQLGIVQYEIDNATVDDHVPGKVFCNLRNDIGCCYPVEVVPCLRTSWPLKETQEFLQDRYGKFQWPTQAMVNEIKKMDCALVPKGYSRKKRVKSRDTDLDWEIQFPLAERYLESQLSSQQIKCYLVLLCIYKEYIEPHTKNCGIVPEHFLNLIFWECERDCKSWPEHRLGFRLTRIIRLFSESLSRRHEKNYFIRNKNIFKGISRSRMEFANEAFHRIRQSPVMAIIRAIRNIRNITSSFYPRLDFKQLQDILYKNDWEEVEYIPTNYDNISVSIKSFTKKPKYSDAVRQLNHVKERQLRMKLLEVKDKGKEKNDIFHFYNNINTRRDSCDSIKDDWQCEKRFGRQKKIALLKFFISNYINIAKKSYKISTQRQTLFYAKQASYLTKILEEENQLFAEELAGFHHEIKNLEDKAINGMVSNMDSDGSFDVLNLTSLSEQDEVEEDLSKLDNLVVASERVRVTEYSGPERLHHQLKQNKIHIRNLNEFSDKYNALNIIDT</sequence>
<gene>
    <name evidence="3" type="ORF">ABEB36_009075</name>
</gene>
<organism evidence="3 4">
    <name type="scientific">Hypothenemus hampei</name>
    <name type="common">Coffee berry borer</name>
    <dbReference type="NCBI Taxonomy" id="57062"/>
    <lineage>
        <taxon>Eukaryota</taxon>
        <taxon>Metazoa</taxon>
        <taxon>Ecdysozoa</taxon>
        <taxon>Arthropoda</taxon>
        <taxon>Hexapoda</taxon>
        <taxon>Insecta</taxon>
        <taxon>Pterygota</taxon>
        <taxon>Neoptera</taxon>
        <taxon>Endopterygota</taxon>
        <taxon>Coleoptera</taxon>
        <taxon>Polyphaga</taxon>
        <taxon>Cucujiformia</taxon>
        <taxon>Curculionidae</taxon>
        <taxon>Scolytinae</taxon>
        <taxon>Hypothenemus</taxon>
    </lineage>
</organism>
<feature type="compositionally biased region" description="Basic residues" evidence="1">
    <location>
        <begin position="1"/>
        <end position="21"/>
    </location>
</feature>
<evidence type="ECO:0000313" key="4">
    <source>
        <dbReference type="Proteomes" id="UP001566132"/>
    </source>
</evidence>
<proteinExistence type="predicted"/>
<protein>
    <recommendedName>
        <fullName evidence="2">Mab-21-like HhH/H2TH-like domain-containing protein</fullName>
    </recommendedName>
</protein>
<evidence type="ECO:0000259" key="2">
    <source>
        <dbReference type="Pfam" id="PF20266"/>
    </source>
</evidence>
<evidence type="ECO:0000313" key="3">
    <source>
        <dbReference type="EMBL" id="KAL1498244.1"/>
    </source>
</evidence>
<dbReference type="PANTHER" id="PTHR10656:SF69">
    <property type="entry name" value="MAB-21-LIKE HHH_H2TH-LIKE DOMAIN-CONTAINING PROTEIN"/>
    <property type="match status" value="1"/>
</dbReference>
<dbReference type="AlphaFoldDB" id="A0ABD1EP18"/>
<dbReference type="PANTHER" id="PTHR10656">
    <property type="entry name" value="CELL FATE DETERMINING PROTEIN MAB21-RELATED"/>
    <property type="match status" value="1"/>
</dbReference>
<keyword evidence="4" id="KW-1185">Reference proteome</keyword>
<dbReference type="EMBL" id="JBDJPC010000006">
    <property type="protein sequence ID" value="KAL1498244.1"/>
    <property type="molecule type" value="Genomic_DNA"/>
</dbReference>
<reference evidence="3 4" key="1">
    <citation type="submission" date="2024-05" db="EMBL/GenBank/DDBJ databases">
        <title>Genetic variation in Jamaican populations of the coffee berry borer (Hypothenemus hampei).</title>
        <authorList>
            <person name="Errbii M."/>
            <person name="Myrie A."/>
        </authorList>
    </citation>
    <scope>NUCLEOTIDE SEQUENCE [LARGE SCALE GENOMIC DNA]</scope>
    <source>
        <strain evidence="3">JA-Hopewell-2020-01-JO</strain>
        <tissue evidence="3">Whole body</tissue>
    </source>
</reference>
<comment type="caution">
    <text evidence="3">The sequence shown here is derived from an EMBL/GenBank/DDBJ whole genome shotgun (WGS) entry which is preliminary data.</text>
</comment>